<feature type="region of interest" description="Disordered" evidence="1">
    <location>
        <begin position="57"/>
        <end position="116"/>
    </location>
</feature>
<name>R7YNL3_CONA1</name>
<keyword evidence="3" id="KW-1185">Reference proteome</keyword>
<dbReference type="EMBL" id="JH767563">
    <property type="protein sequence ID" value="EON63404.1"/>
    <property type="molecule type" value="Genomic_DNA"/>
</dbReference>
<evidence type="ECO:0000313" key="3">
    <source>
        <dbReference type="Proteomes" id="UP000016924"/>
    </source>
</evidence>
<evidence type="ECO:0000313" key="2">
    <source>
        <dbReference type="EMBL" id="EON63404.1"/>
    </source>
</evidence>
<proteinExistence type="predicted"/>
<dbReference type="HOGENOM" id="CLU_792299_0_0_1"/>
<dbReference type="AlphaFoldDB" id="R7YNL3"/>
<protein>
    <submittedName>
        <fullName evidence="2">Uncharacterized protein</fullName>
    </submittedName>
</protein>
<sequence>MPHPPPTHAKPAKTPRPASADEAPDPATLRLKLMHAVPEHCPQAIYTSVPQRAHGEAEHARWFSASEAARPGSRRASRTRTRSMDAKERPRERGAAAGATALPITMGKGSAAHSGSFGESGRYPAHGEVSADVDACAAVLRSLSAAGSRMLEAEEAGLKSGRGDAEGERRVKRRRFVIPDSEDDEDAVEEVEKGRGKERREEEARESEVREKSKAVCGTDGRWRYVVLSWKDWSLQEVDDERAAMKVTKQHNPGIDAGNGVMLYVNDAPDRGLHRGLQEDQSSINYIADLEEEFQLPHTYNHLRLAGESSRRFRRELEIPDDVPEGSPLYYVIWLAVERLRTAERSLDGA</sequence>
<feature type="region of interest" description="Disordered" evidence="1">
    <location>
        <begin position="1"/>
        <end position="26"/>
    </location>
</feature>
<feature type="compositionally biased region" description="Basic and acidic residues" evidence="1">
    <location>
        <begin position="82"/>
        <end position="94"/>
    </location>
</feature>
<gene>
    <name evidence="2" type="ORF">W97_02631</name>
</gene>
<feature type="compositionally biased region" description="Acidic residues" evidence="1">
    <location>
        <begin position="180"/>
        <end position="189"/>
    </location>
</feature>
<dbReference type="OrthoDB" id="3944482at2759"/>
<feature type="compositionally biased region" description="Basic residues" evidence="1">
    <location>
        <begin position="72"/>
        <end position="81"/>
    </location>
</feature>
<dbReference type="RefSeq" id="XP_007778721.1">
    <property type="nucleotide sequence ID" value="XM_007780531.1"/>
</dbReference>
<reference evidence="3" key="1">
    <citation type="submission" date="2012-06" db="EMBL/GenBank/DDBJ databases">
        <title>The genome sequence of Coniosporium apollinis CBS 100218.</title>
        <authorList>
            <consortium name="The Broad Institute Genome Sequencing Platform"/>
            <person name="Cuomo C."/>
            <person name="Gorbushina A."/>
            <person name="Noack S."/>
            <person name="Walker B."/>
            <person name="Young S.K."/>
            <person name="Zeng Q."/>
            <person name="Gargeya S."/>
            <person name="Fitzgerald M."/>
            <person name="Haas B."/>
            <person name="Abouelleil A."/>
            <person name="Alvarado L."/>
            <person name="Arachchi H.M."/>
            <person name="Berlin A.M."/>
            <person name="Chapman S.B."/>
            <person name="Goldberg J."/>
            <person name="Griggs A."/>
            <person name="Gujja S."/>
            <person name="Hansen M."/>
            <person name="Howarth C."/>
            <person name="Imamovic A."/>
            <person name="Larimer J."/>
            <person name="McCowan C."/>
            <person name="Montmayeur A."/>
            <person name="Murphy C."/>
            <person name="Neiman D."/>
            <person name="Pearson M."/>
            <person name="Priest M."/>
            <person name="Roberts A."/>
            <person name="Saif S."/>
            <person name="Shea T."/>
            <person name="Sisk P."/>
            <person name="Sykes S."/>
            <person name="Wortman J."/>
            <person name="Nusbaum C."/>
            <person name="Birren B."/>
        </authorList>
    </citation>
    <scope>NUCLEOTIDE SEQUENCE [LARGE SCALE GENOMIC DNA]</scope>
    <source>
        <strain evidence="3">CBS 100218</strain>
    </source>
</reference>
<dbReference type="GeneID" id="19899942"/>
<evidence type="ECO:0000256" key="1">
    <source>
        <dbReference type="SAM" id="MobiDB-lite"/>
    </source>
</evidence>
<accession>R7YNL3</accession>
<feature type="region of interest" description="Disordered" evidence="1">
    <location>
        <begin position="154"/>
        <end position="212"/>
    </location>
</feature>
<dbReference type="Proteomes" id="UP000016924">
    <property type="component" value="Unassembled WGS sequence"/>
</dbReference>
<organism evidence="2 3">
    <name type="scientific">Coniosporium apollinis (strain CBS 100218)</name>
    <name type="common">Rock-inhabiting black yeast</name>
    <dbReference type="NCBI Taxonomy" id="1168221"/>
    <lineage>
        <taxon>Eukaryota</taxon>
        <taxon>Fungi</taxon>
        <taxon>Dikarya</taxon>
        <taxon>Ascomycota</taxon>
        <taxon>Pezizomycotina</taxon>
        <taxon>Dothideomycetes</taxon>
        <taxon>Dothideomycetes incertae sedis</taxon>
        <taxon>Coniosporium</taxon>
    </lineage>
</organism>
<feature type="compositionally biased region" description="Basic and acidic residues" evidence="1">
    <location>
        <begin position="190"/>
        <end position="212"/>
    </location>
</feature>